<reference evidence="3 4" key="1">
    <citation type="submission" date="2019-09" db="EMBL/GenBank/DDBJ databases">
        <authorList>
            <person name="Leyn A S."/>
        </authorList>
    </citation>
    <scope>NUCLEOTIDE SEQUENCE [LARGE SCALE GENOMIC DNA]</scope>
    <source>
        <strain evidence="3">AA231_1</strain>
    </source>
</reference>
<keyword evidence="3" id="KW-0560">Oxidoreductase</keyword>
<organism evidence="3 4">
    <name type="scientific">Amycolatopsis camponoti</name>
    <dbReference type="NCBI Taxonomy" id="2606593"/>
    <lineage>
        <taxon>Bacteria</taxon>
        <taxon>Bacillati</taxon>
        <taxon>Actinomycetota</taxon>
        <taxon>Actinomycetes</taxon>
        <taxon>Pseudonocardiales</taxon>
        <taxon>Pseudonocardiaceae</taxon>
        <taxon>Amycolatopsis</taxon>
    </lineage>
</organism>
<dbReference type="Proteomes" id="UP000399805">
    <property type="component" value="Unassembled WGS sequence"/>
</dbReference>
<feature type="domain" description="FAD-binding" evidence="2">
    <location>
        <begin position="7"/>
        <end position="325"/>
    </location>
</feature>
<name>A0A6I8M416_9PSEU</name>
<dbReference type="GO" id="GO:0004497">
    <property type="term" value="F:monooxygenase activity"/>
    <property type="evidence" value="ECO:0007669"/>
    <property type="project" value="UniProtKB-KW"/>
</dbReference>
<dbReference type="RefSeq" id="WP_155547078.1">
    <property type="nucleotide sequence ID" value="NZ_CABVGP010000002.1"/>
</dbReference>
<feature type="region of interest" description="Disordered" evidence="1">
    <location>
        <begin position="374"/>
        <end position="395"/>
    </location>
</feature>
<evidence type="ECO:0000256" key="1">
    <source>
        <dbReference type="SAM" id="MobiDB-lite"/>
    </source>
</evidence>
<keyword evidence="4" id="KW-1185">Reference proteome</keyword>
<dbReference type="EMBL" id="CABVGP010000002">
    <property type="protein sequence ID" value="VVJ22306.1"/>
    <property type="molecule type" value="Genomic_DNA"/>
</dbReference>
<protein>
    <submittedName>
        <fullName evidence="3">Monooxygenase</fullName>
    </submittedName>
</protein>
<dbReference type="InterPro" id="IPR002938">
    <property type="entry name" value="FAD-bd"/>
</dbReference>
<evidence type="ECO:0000259" key="2">
    <source>
        <dbReference type="Pfam" id="PF01494"/>
    </source>
</evidence>
<dbReference type="PRINTS" id="PR00420">
    <property type="entry name" value="RNGMNOXGNASE"/>
</dbReference>
<evidence type="ECO:0000313" key="4">
    <source>
        <dbReference type="Proteomes" id="UP000399805"/>
    </source>
</evidence>
<gene>
    <name evidence="3" type="ORF">AA23TX_07317</name>
</gene>
<dbReference type="InterPro" id="IPR036188">
    <property type="entry name" value="FAD/NAD-bd_sf"/>
</dbReference>
<dbReference type="PANTHER" id="PTHR46865">
    <property type="entry name" value="OXIDOREDUCTASE-RELATED"/>
    <property type="match status" value="1"/>
</dbReference>
<dbReference type="PANTHER" id="PTHR46865:SF2">
    <property type="entry name" value="MONOOXYGENASE"/>
    <property type="match status" value="1"/>
</dbReference>
<evidence type="ECO:0000313" key="3">
    <source>
        <dbReference type="EMBL" id="VVJ22306.1"/>
    </source>
</evidence>
<keyword evidence="3" id="KW-0503">Monooxygenase</keyword>
<proteinExistence type="predicted"/>
<sequence>MNTTPRSVLISGASIAGPALAFWLRKAGFAVTVVEKSATIRDGGYPIDVRGTALDAARRMGILPRLRDLHIASRRLTFLDTDGSEVASLEPNAIVGGVDGEDVEVRRGDLTSTLYDLVRDDADFRFEDSIETLAQHAGGVDVTFRSGRQATYDLVFGADGLHSATRGLVFGDEKQFHHYLGYSFAGFTMPNDFGLYREGLAWSTPGKGAALYAVLESKDIHGFLVFARTDPPIEAFRDPEAQRDLVAATFAGEGWEIPRMVAAMREADDLFFDVVSQIHLPRWTDGRVALVGDAAHAPSFLTGQGTSLALVGAYVLGHALATIPDHAAAFAAYESRLRGFVERNQALVGEGKATLFPTTAEALERRNAALRQLTKAPAPTPRPEHSALTLPDFPG</sequence>
<accession>A0A6I8M416</accession>
<dbReference type="Gene3D" id="3.30.9.10">
    <property type="entry name" value="D-Amino Acid Oxidase, subunit A, domain 2"/>
    <property type="match status" value="1"/>
</dbReference>
<dbReference type="Pfam" id="PF01494">
    <property type="entry name" value="FAD_binding_3"/>
    <property type="match status" value="1"/>
</dbReference>
<dbReference type="GO" id="GO:0071949">
    <property type="term" value="F:FAD binding"/>
    <property type="evidence" value="ECO:0007669"/>
    <property type="project" value="InterPro"/>
</dbReference>
<dbReference type="Gene3D" id="3.50.50.60">
    <property type="entry name" value="FAD/NAD(P)-binding domain"/>
    <property type="match status" value="1"/>
</dbReference>
<dbReference type="AlphaFoldDB" id="A0A6I8M416"/>
<dbReference type="SUPFAM" id="SSF51905">
    <property type="entry name" value="FAD/NAD(P)-binding domain"/>
    <property type="match status" value="1"/>
</dbReference>
<dbReference type="InterPro" id="IPR051704">
    <property type="entry name" value="FAD_aromatic-hydroxylase"/>
</dbReference>